<dbReference type="EMBL" id="JAPDFR010000001">
    <property type="protein sequence ID" value="KAK0390818.1"/>
    <property type="molecule type" value="Genomic_DNA"/>
</dbReference>
<feature type="domain" description="DUF8035" evidence="2">
    <location>
        <begin position="460"/>
        <end position="513"/>
    </location>
</feature>
<comment type="caution">
    <text evidence="3">The sequence shown here is derived from an EMBL/GenBank/DDBJ whole genome shotgun (WGS) entry which is preliminary data.</text>
</comment>
<feature type="compositionally biased region" description="Basic and acidic residues" evidence="1">
    <location>
        <begin position="141"/>
        <end position="163"/>
    </location>
</feature>
<keyword evidence="4" id="KW-1185">Reference proteome</keyword>
<evidence type="ECO:0000313" key="3">
    <source>
        <dbReference type="EMBL" id="KAK0390818.1"/>
    </source>
</evidence>
<feature type="compositionally biased region" description="Basic and acidic residues" evidence="1">
    <location>
        <begin position="222"/>
        <end position="236"/>
    </location>
</feature>
<accession>A0AA39GNU6</accession>
<evidence type="ECO:0000256" key="1">
    <source>
        <dbReference type="SAM" id="MobiDB-lite"/>
    </source>
</evidence>
<feature type="compositionally biased region" description="Basic residues" evidence="1">
    <location>
        <begin position="549"/>
        <end position="565"/>
    </location>
</feature>
<organism evidence="3 4">
    <name type="scientific">Sarocladium strictum</name>
    <name type="common">Black bundle disease fungus</name>
    <name type="synonym">Acremonium strictum</name>
    <dbReference type="NCBI Taxonomy" id="5046"/>
    <lineage>
        <taxon>Eukaryota</taxon>
        <taxon>Fungi</taxon>
        <taxon>Dikarya</taxon>
        <taxon>Ascomycota</taxon>
        <taxon>Pezizomycotina</taxon>
        <taxon>Sordariomycetes</taxon>
        <taxon>Hypocreomycetidae</taxon>
        <taxon>Hypocreales</taxon>
        <taxon>Sarocladiaceae</taxon>
        <taxon>Sarocladium</taxon>
    </lineage>
</organism>
<feature type="compositionally biased region" description="Basic and acidic residues" evidence="1">
    <location>
        <begin position="89"/>
        <end position="103"/>
    </location>
</feature>
<evidence type="ECO:0000313" key="4">
    <source>
        <dbReference type="Proteomes" id="UP001175261"/>
    </source>
</evidence>
<protein>
    <recommendedName>
        <fullName evidence="2">DUF8035 domain-containing protein</fullName>
    </recommendedName>
</protein>
<dbReference type="Proteomes" id="UP001175261">
    <property type="component" value="Unassembled WGS sequence"/>
</dbReference>
<proteinExistence type="predicted"/>
<reference evidence="3" key="1">
    <citation type="submission" date="2022-10" db="EMBL/GenBank/DDBJ databases">
        <title>Determination and structural analysis of whole genome sequence of Sarocladium strictum F4-1.</title>
        <authorList>
            <person name="Hu L."/>
            <person name="Jiang Y."/>
        </authorList>
    </citation>
    <scope>NUCLEOTIDE SEQUENCE</scope>
    <source>
        <strain evidence="3">F4-1</strain>
    </source>
</reference>
<evidence type="ECO:0000259" key="2">
    <source>
        <dbReference type="Pfam" id="PF26118"/>
    </source>
</evidence>
<feature type="compositionally biased region" description="Basic and acidic residues" evidence="1">
    <location>
        <begin position="296"/>
        <end position="313"/>
    </location>
</feature>
<feature type="compositionally biased region" description="Basic and acidic residues" evidence="1">
    <location>
        <begin position="186"/>
        <end position="200"/>
    </location>
</feature>
<feature type="compositionally biased region" description="Basic and acidic residues" evidence="1">
    <location>
        <begin position="48"/>
        <end position="82"/>
    </location>
</feature>
<feature type="compositionally biased region" description="Basic and acidic residues" evidence="1">
    <location>
        <begin position="329"/>
        <end position="341"/>
    </location>
</feature>
<feature type="compositionally biased region" description="Basic and acidic residues" evidence="1">
    <location>
        <begin position="256"/>
        <end position="265"/>
    </location>
</feature>
<feature type="region of interest" description="Disordered" evidence="1">
    <location>
        <begin position="1"/>
        <end position="379"/>
    </location>
</feature>
<dbReference type="Pfam" id="PF26118">
    <property type="entry name" value="DUF8035"/>
    <property type="match status" value="1"/>
</dbReference>
<name>A0AA39GNU6_SARSR</name>
<feature type="region of interest" description="Disordered" evidence="1">
    <location>
        <begin position="546"/>
        <end position="565"/>
    </location>
</feature>
<gene>
    <name evidence="3" type="ORF">NLU13_0321</name>
</gene>
<dbReference type="AlphaFoldDB" id="A0AA39GNU6"/>
<dbReference type="InterPro" id="IPR058348">
    <property type="entry name" value="DUF8035"/>
</dbReference>
<sequence>MSSRAPRSNEFEDQDYYPPPPRRGEDARDFRRPRSPPGGRSPSRHKLPPLERERQYEDVRLREREVDRGPPAFLREDGRRPEPGPMVLRKREVETIDRHDTRPRGSPSPPPSILRRRVSSSPPPRVRRGRSPSPRPGPPPEVEHLRARFVETESVRSPSEVRARRSPSPRGSRFDDRRPRSFSPPERQRIRTRIIDRQTDRYSSSSASPSPPPAPQVIRGPTIERDVITHYRDIDHGVIQARPPSPQPLLPRPRTRPQERTRGEETDIDISLGRNRTEVDVVRRTTRSGSRGRTSYYHDDDLGYDRYERERSMSRPRPPPGPPVDDEAREITSRIDSRGRMGESWGGATKDWTIVDVPPGTERVRMDGKGGGSTDTTWSKYSGVRRTTFIPERDGALVPISQPEPAPVPLPLPPGRDRVSVSVQGRSTDIDIEKTTETRLVRVPQPPPEPRPITVSTKTDMWTEITKDLVTREAIERLGYPYEESQWHFYIMDYLRFEQVKELTDLTDQIRRARMRRARKAQEMSRTHDDIDVRYHRHRHYYDYPPLPRPHRDHDHHHHHHHHHGSRSHWDWEAETYREREVFWDSKGRQWYR</sequence>
<feature type="compositionally biased region" description="Basic and acidic residues" evidence="1">
    <location>
        <begin position="22"/>
        <end position="32"/>
    </location>
</feature>